<proteinExistence type="predicted"/>
<dbReference type="OrthoDB" id="677507at2"/>
<dbReference type="EMBL" id="FNRL01000019">
    <property type="protein sequence ID" value="SEA86179.1"/>
    <property type="molecule type" value="Genomic_DNA"/>
</dbReference>
<accession>A0A1H4EMU2</accession>
<dbReference type="InterPro" id="IPR005220">
    <property type="entry name" value="CarO-like"/>
</dbReference>
<dbReference type="AlphaFoldDB" id="A0A1H4EMU2"/>
<keyword evidence="1" id="KW-0732">Signal</keyword>
<dbReference type="RefSeq" id="WP_089763539.1">
    <property type="nucleotide sequence ID" value="NZ_BKAT01000032.1"/>
</dbReference>
<dbReference type="Gene3D" id="2.40.50.200">
    <property type="entry name" value="Bacterial OB-fold"/>
    <property type="match status" value="1"/>
</dbReference>
<evidence type="ECO:0000313" key="3">
    <source>
        <dbReference type="Proteomes" id="UP000199656"/>
    </source>
</evidence>
<dbReference type="SUPFAM" id="SSF101756">
    <property type="entry name" value="Hypothetical protein YgiW"/>
    <property type="match status" value="1"/>
</dbReference>
<dbReference type="Pfam" id="PF04076">
    <property type="entry name" value="BOF"/>
    <property type="match status" value="1"/>
</dbReference>
<name>A0A1H4EMU2_9BACT</name>
<dbReference type="Proteomes" id="UP000199656">
    <property type="component" value="Unassembled WGS sequence"/>
</dbReference>
<evidence type="ECO:0000313" key="2">
    <source>
        <dbReference type="EMBL" id="SEA86179.1"/>
    </source>
</evidence>
<dbReference type="InterPro" id="IPR036700">
    <property type="entry name" value="BOBF_sf"/>
</dbReference>
<gene>
    <name evidence="2" type="ORF">SAMN05660909_03834</name>
</gene>
<protein>
    <submittedName>
        <fullName evidence="2">OB fold (BOF) protein</fullName>
    </submittedName>
</protein>
<sequence length="107" mass="12315">MKSLAFCLLFSLLHYQQPAYTIGEVMRKARQLSSDSTTVKITGYITKKLDNNKYLFEDRTAEIRIDIDPQYLQHPVSDKEAVVIKALVQYEVNKPITLKVNQPVVNE</sequence>
<dbReference type="NCBIfam" id="NF033674">
    <property type="entry name" value="stress_OB_fold"/>
    <property type="match status" value="1"/>
</dbReference>
<organism evidence="2 3">
    <name type="scientific">Chitinophaga terrae</name>
    <name type="common">ex Kim and Jung 2007</name>
    <dbReference type="NCBI Taxonomy" id="408074"/>
    <lineage>
        <taxon>Bacteria</taxon>
        <taxon>Pseudomonadati</taxon>
        <taxon>Bacteroidota</taxon>
        <taxon>Chitinophagia</taxon>
        <taxon>Chitinophagales</taxon>
        <taxon>Chitinophagaceae</taxon>
        <taxon>Chitinophaga</taxon>
    </lineage>
</organism>
<keyword evidence="3" id="KW-1185">Reference proteome</keyword>
<evidence type="ECO:0000256" key="1">
    <source>
        <dbReference type="ARBA" id="ARBA00022729"/>
    </source>
</evidence>
<reference evidence="3" key="1">
    <citation type="submission" date="2016-10" db="EMBL/GenBank/DDBJ databases">
        <authorList>
            <person name="Varghese N."/>
            <person name="Submissions S."/>
        </authorList>
    </citation>
    <scope>NUCLEOTIDE SEQUENCE [LARGE SCALE GENOMIC DNA]</scope>
    <source>
        <strain evidence="3">DSM 23920</strain>
    </source>
</reference>